<keyword evidence="3" id="KW-1185">Reference proteome</keyword>
<organism evidence="2 3">
    <name type="scientific">Liparis tanakae</name>
    <name type="common">Tanaka's snailfish</name>
    <dbReference type="NCBI Taxonomy" id="230148"/>
    <lineage>
        <taxon>Eukaryota</taxon>
        <taxon>Metazoa</taxon>
        <taxon>Chordata</taxon>
        <taxon>Craniata</taxon>
        <taxon>Vertebrata</taxon>
        <taxon>Euteleostomi</taxon>
        <taxon>Actinopterygii</taxon>
        <taxon>Neopterygii</taxon>
        <taxon>Teleostei</taxon>
        <taxon>Neoteleostei</taxon>
        <taxon>Acanthomorphata</taxon>
        <taxon>Eupercaria</taxon>
        <taxon>Perciformes</taxon>
        <taxon>Cottioidei</taxon>
        <taxon>Cottales</taxon>
        <taxon>Liparidae</taxon>
        <taxon>Liparis</taxon>
    </lineage>
</organism>
<feature type="region of interest" description="Disordered" evidence="1">
    <location>
        <begin position="81"/>
        <end position="112"/>
    </location>
</feature>
<evidence type="ECO:0000313" key="3">
    <source>
        <dbReference type="Proteomes" id="UP000314294"/>
    </source>
</evidence>
<protein>
    <submittedName>
        <fullName evidence="2">Uncharacterized protein</fullName>
    </submittedName>
</protein>
<evidence type="ECO:0000256" key="1">
    <source>
        <dbReference type="SAM" id="MobiDB-lite"/>
    </source>
</evidence>
<evidence type="ECO:0000313" key="2">
    <source>
        <dbReference type="EMBL" id="TNN84101.1"/>
    </source>
</evidence>
<proteinExistence type="predicted"/>
<dbReference type="EMBL" id="SRLO01000029">
    <property type="protein sequence ID" value="TNN84101.1"/>
    <property type="molecule type" value="Genomic_DNA"/>
</dbReference>
<dbReference type="AlphaFoldDB" id="A0A4Z2J2C0"/>
<feature type="compositionally biased region" description="Polar residues" evidence="1">
    <location>
        <begin position="82"/>
        <end position="95"/>
    </location>
</feature>
<accession>A0A4Z2J2C0</accession>
<gene>
    <name evidence="2" type="ORF">EYF80_005707</name>
</gene>
<sequence>MTNQEATASLNSPALAPLMTGQWFVKISDIKDAEGQKGPREPLMHHLLQMFWNIEAVFSSPARLLREASVGVKANDRKWERGNQNQNWVKTSKPTNDGIGEMDDKSINCLGK</sequence>
<name>A0A4Z2J2C0_9TELE</name>
<comment type="caution">
    <text evidence="2">The sequence shown here is derived from an EMBL/GenBank/DDBJ whole genome shotgun (WGS) entry which is preliminary data.</text>
</comment>
<reference evidence="2 3" key="1">
    <citation type="submission" date="2019-03" db="EMBL/GenBank/DDBJ databases">
        <title>First draft genome of Liparis tanakae, snailfish: a comprehensive survey of snailfish specific genes.</title>
        <authorList>
            <person name="Kim W."/>
            <person name="Song I."/>
            <person name="Jeong J.-H."/>
            <person name="Kim D."/>
            <person name="Kim S."/>
            <person name="Ryu S."/>
            <person name="Song J.Y."/>
            <person name="Lee S.K."/>
        </authorList>
    </citation>
    <scope>NUCLEOTIDE SEQUENCE [LARGE SCALE GENOMIC DNA]</scope>
    <source>
        <tissue evidence="2">Muscle</tissue>
    </source>
</reference>
<dbReference type="Proteomes" id="UP000314294">
    <property type="component" value="Unassembled WGS sequence"/>
</dbReference>